<sequence>MFGLWKRYLPRRIKRRAMVYWYDVVAKMNTSGDLLFLNHGYAEPGHAPNTITLPPDLEDHRYPIQLYDLLARRRDWDGKDGLEVSCGLGGGVMFLDRRYRPRTMTGLDISTESVAACRRRYNESRLRFEAGDAQAMPFADNSFDIVINVESSLNYPNFSAFLREVDRVLKPGGTFLFADYRRSGKMAKLRQSLTDMGYDIEIMADITSGIVRGLELGLERKRALIDRHVALPLRGIVRGFAGLSRGRDEERDKFHAGVKSYLMAVLTKPNTAQS</sequence>
<reference evidence="1" key="1">
    <citation type="submission" date="2021-01" db="EMBL/GenBank/DDBJ databases">
        <authorList>
            <person name="Sun Q."/>
        </authorList>
    </citation>
    <scope>NUCLEOTIDE SEQUENCE</scope>
    <source>
        <strain evidence="1">YIM B02566</strain>
    </source>
</reference>
<evidence type="ECO:0000313" key="2">
    <source>
        <dbReference type="Proteomes" id="UP000616151"/>
    </source>
</evidence>
<dbReference type="Proteomes" id="UP000616151">
    <property type="component" value="Unassembled WGS sequence"/>
</dbReference>
<name>A0ACC5RCF3_9HYPH</name>
<keyword evidence="1" id="KW-0808">Transferase</keyword>
<gene>
    <name evidence="1" type="ORF">JHL16_27135</name>
</gene>
<keyword evidence="2" id="KW-1185">Reference proteome</keyword>
<keyword evidence="1" id="KW-0489">Methyltransferase</keyword>
<accession>A0ACC5RCF3</accession>
<dbReference type="EMBL" id="JAENHL010000008">
    <property type="protein sequence ID" value="MBK1870068.1"/>
    <property type="molecule type" value="Genomic_DNA"/>
</dbReference>
<proteinExistence type="predicted"/>
<organism evidence="1 2">
    <name type="scientific">Taklimakanibacter albus</name>
    <dbReference type="NCBI Taxonomy" id="2800327"/>
    <lineage>
        <taxon>Bacteria</taxon>
        <taxon>Pseudomonadati</taxon>
        <taxon>Pseudomonadota</taxon>
        <taxon>Alphaproteobacteria</taxon>
        <taxon>Hyphomicrobiales</taxon>
        <taxon>Aestuariivirgaceae</taxon>
        <taxon>Taklimakanibacter</taxon>
    </lineage>
</organism>
<protein>
    <submittedName>
        <fullName evidence="1">Class I SAM-dependent methyltransferase</fullName>
    </submittedName>
</protein>
<evidence type="ECO:0000313" key="1">
    <source>
        <dbReference type="EMBL" id="MBK1870068.1"/>
    </source>
</evidence>
<comment type="caution">
    <text evidence="1">The sequence shown here is derived from an EMBL/GenBank/DDBJ whole genome shotgun (WGS) entry which is preliminary data.</text>
</comment>